<organism evidence="1 2">
    <name type="scientific">Trichonephila inaurata madagascariensis</name>
    <dbReference type="NCBI Taxonomy" id="2747483"/>
    <lineage>
        <taxon>Eukaryota</taxon>
        <taxon>Metazoa</taxon>
        <taxon>Ecdysozoa</taxon>
        <taxon>Arthropoda</taxon>
        <taxon>Chelicerata</taxon>
        <taxon>Arachnida</taxon>
        <taxon>Araneae</taxon>
        <taxon>Araneomorphae</taxon>
        <taxon>Entelegynae</taxon>
        <taxon>Araneoidea</taxon>
        <taxon>Nephilidae</taxon>
        <taxon>Trichonephila</taxon>
        <taxon>Trichonephila inaurata</taxon>
    </lineage>
</organism>
<gene>
    <name evidence="1" type="ORF">TNIN_120051</name>
</gene>
<comment type="caution">
    <text evidence="1">The sequence shown here is derived from an EMBL/GenBank/DDBJ whole genome shotgun (WGS) entry which is preliminary data.</text>
</comment>
<accession>A0A8X6WZR9</accession>
<sequence>MIIIKFRKFVKGDICLIKPPEVIEIKKPWERCCELKYVDRDGYPSFIRPPAREEDNRRPDIVIHEKKVRFFQSPEPPEDYVPEYTFNDFQGEVTEKADKRRHRAPRLAFGREDNLDLSKGSPHCLSPPIDIPRGVSRRYVVQVTPVELETFIARIRSEAAEEFCKHEV</sequence>
<dbReference type="OrthoDB" id="10491241at2759"/>
<evidence type="ECO:0000313" key="1">
    <source>
        <dbReference type="EMBL" id="GFY43221.1"/>
    </source>
</evidence>
<dbReference type="EMBL" id="BMAV01003544">
    <property type="protein sequence ID" value="GFY43221.1"/>
    <property type="molecule type" value="Genomic_DNA"/>
</dbReference>
<evidence type="ECO:0000313" key="2">
    <source>
        <dbReference type="Proteomes" id="UP000886998"/>
    </source>
</evidence>
<keyword evidence="2" id="KW-1185">Reference proteome</keyword>
<protein>
    <submittedName>
        <fullName evidence="1">Uncharacterized protein</fullName>
    </submittedName>
</protein>
<proteinExistence type="predicted"/>
<dbReference type="AlphaFoldDB" id="A0A8X6WZR9"/>
<dbReference type="Proteomes" id="UP000886998">
    <property type="component" value="Unassembled WGS sequence"/>
</dbReference>
<reference evidence="1" key="1">
    <citation type="submission" date="2020-08" db="EMBL/GenBank/DDBJ databases">
        <title>Multicomponent nature underlies the extraordinary mechanical properties of spider dragline silk.</title>
        <authorList>
            <person name="Kono N."/>
            <person name="Nakamura H."/>
            <person name="Mori M."/>
            <person name="Yoshida Y."/>
            <person name="Ohtoshi R."/>
            <person name="Malay A.D."/>
            <person name="Moran D.A.P."/>
            <person name="Tomita M."/>
            <person name="Numata K."/>
            <person name="Arakawa K."/>
        </authorList>
    </citation>
    <scope>NUCLEOTIDE SEQUENCE</scope>
</reference>
<name>A0A8X6WZR9_9ARAC</name>